<dbReference type="Proteomes" id="UP000061018">
    <property type="component" value="Chromosome"/>
</dbReference>
<reference evidence="3" key="1">
    <citation type="journal article" date="2015" name="J. Biotechnol.">
        <title>Complete genome sequence of Streptomyces ambofaciens ATCC 23877, the spiramycin producer.</title>
        <authorList>
            <person name="Thibessard A."/>
            <person name="Haas D."/>
            <person name="Gerbaud C."/>
            <person name="Aigle B."/>
            <person name="Lautru S."/>
            <person name="Pernodet J.L."/>
            <person name="Leblond P."/>
        </authorList>
    </citation>
    <scope>NUCLEOTIDE SEQUENCE [LARGE SCALE GENOMIC DNA]</scope>
    <source>
        <strain evidence="3">ATCC 23877 / 3486 / DSM 40053 / JCM 4204 / NBRC 12836 / NRRL B-2516</strain>
    </source>
</reference>
<protein>
    <submittedName>
        <fullName evidence="2">Uncharacterized protein</fullName>
    </submittedName>
</protein>
<accession>A0A0K2B2N4</accession>
<evidence type="ECO:0000313" key="2">
    <source>
        <dbReference type="EMBL" id="AKZ59630.1"/>
    </source>
</evidence>
<dbReference type="KEGG" id="samb:SAM23877_6585"/>
<evidence type="ECO:0000256" key="1">
    <source>
        <dbReference type="SAM" id="MobiDB-lite"/>
    </source>
</evidence>
<proteinExistence type="predicted"/>
<organism evidence="2 3">
    <name type="scientific">Streptomyces ambofaciens (strain ATCC 23877 / 3486 / DSM 40053 / JCM 4204 / NBRC 12836 / NRRL B-2516)</name>
    <dbReference type="NCBI Taxonomy" id="278992"/>
    <lineage>
        <taxon>Bacteria</taxon>
        <taxon>Bacillati</taxon>
        <taxon>Actinomycetota</taxon>
        <taxon>Actinomycetes</taxon>
        <taxon>Kitasatosporales</taxon>
        <taxon>Streptomycetaceae</taxon>
        <taxon>Streptomyces</taxon>
    </lineage>
</organism>
<feature type="compositionally biased region" description="Low complexity" evidence="1">
    <location>
        <begin position="14"/>
        <end position="24"/>
    </location>
</feature>
<gene>
    <name evidence="2" type="ORF">SAM23877_6585</name>
</gene>
<evidence type="ECO:0000313" key="3">
    <source>
        <dbReference type="Proteomes" id="UP000061018"/>
    </source>
</evidence>
<sequence>MTAHHDGRTDEAPSARPRTAARPPVAGPHDRPAPVRVAHPGAGGTASTGPGAVTPWGTAIGARSGGGTLT</sequence>
<feature type="region of interest" description="Disordered" evidence="1">
    <location>
        <begin position="1"/>
        <end position="70"/>
    </location>
</feature>
<dbReference type="EMBL" id="CP012382">
    <property type="protein sequence ID" value="AKZ59630.1"/>
    <property type="molecule type" value="Genomic_DNA"/>
</dbReference>
<dbReference type="AlphaFoldDB" id="A0A0K2B2N4"/>
<name>A0A0K2B2N4_STRA7</name>
<feature type="compositionally biased region" description="Basic and acidic residues" evidence="1">
    <location>
        <begin position="1"/>
        <end position="13"/>
    </location>
</feature>